<protein>
    <recommendedName>
        <fullName evidence="4">Type I restriction modification DNA specificity domain-containing protein</fullName>
    </recommendedName>
</protein>
<dbReference type="GO" id="GO:0003677">
    <property type="term" value="F:DNA binding"/>
    <property type="evidence" value="ECO:0007669"/>
    <property type="project" value="UniProtKB-KW"/>
</dbReference>
<comment type="caution">
    <text evidence="5">The sequence shown here is derived from an EMBL/GenBank/DDBJ whole genome shotgun (WGS) entry which is preliminary data.</text>
</comment>
<feature type="domain" description="Type I restriction modification DNA specificity" evidence="4">
    <location>
        <begin position="23"/>
        <end position="93"/>
    </location>
</feature>
<sequence length="113" mass="13486">MSHFFAIKNVELFKTKMNYYLGLYSFYWFQTENAKNWIFNNLSETTQKYISFAKLKSFLISLSSLPIQQKIAQILKAVDDKIEAEEKKKEALQAFFRTMLHHLMTGKIRVKYE</sequence>
<evidence type="ECO:0000256" key="1">
    <source>
        <dbReference type="ARBA" id="ARBA00010923"/>
    </source>
</evidence>
<comment type="similarity">
    <text evidence="1">Belongs to the type-I restriction system S methylase family.</text>
</comment>
<evidence type="ECO:0000256" key="3">
    <source>
        <dbReference type="ARBA" id="ARBA00023125"/>
    </source>
</evidence>
<dbReference type="InterPro" id="IPR044946">
    <property type="entry name" value="Restrct_endonuc_typeI_TRD_sf"/>
</dbReference>
<keyword evidence="2" id="KW-0680">Restriction system</keyword>
<dbReference type="Pfam" id="PF01420">
    <property type="entry name" value="Methylase_S"/>
    <property type="match status" value="1"/>
</dbReference>
<dbReference type="InterPro" id="IPR052021">
    <property type="entry name" value="Type-I_RS_S_subunit"/>
</dbReference>
<dbReference type="PANTHER" id="PTHR30408">
    <property type="entry name" value="TYPE-1 RESTRICTION ENZYME ECOKI SPECIFICITY PROTEIN"/>
    <property type="match status" value="1"/>
</dbReference>
<gene>
    <name evidence="5" type="ORF">ENG63_08025</name>
</gene>
<evidence type="ECO:0000256" key="2">
    <source>
        <dbReference type="ARBA" id="ARBA00022747"/>
    </source>
</evidence>
<organism evidence="5">
    <name type="scientific">Desulfofervidus auxilii</name>
    <dbReference type="NCBI Taxonomy" id="1621989"/>
    <lineage>
        <taxon>Bacteria</taxon>
        <taxon>Pseudomonadati</taxon>
        <taxon>Thermodesulfobacteriota</taxon>
        <taxon>Candidatus Desulfofervidia</taxon>
        <taxon>Candidatus Desulfofervidales</taxon>
        <taxon>Candidatus Desulfofervidaceae</taxon>
        <taxon>Candidatus Desulfofervidus</taxon>
    </lineage>
</organism>
<dbReference type="GO" id="GO:0009307">
    <property type="term" value="P:DNA restriction-modification system"/>
    <property type="evidence" value="ECO:0007669"/>
    <property type="project" value="UniProtKB-KW"/>
</dbReference>
<evidence type="ECO:0000259" key="4">
    <source>
        <dbReference type="Pfam" id="PF01420"/>
    </source>
</evidence>
<dbReference type="Gene3D" id="3.90.220.20">
    <property type="entry name" value="DNA methylase specificity domains"/>
    <property type="match status" value="1"/>
</dbReference>
<dbReference type="AlphaFoldDB" id="A0A7C0Y384"/>
<dbReference type="Proteomes" id="UP000886289">
    <property type="component" value="Unassembled WGS sequence"/>
</dbReference>
<keyword evidence="3" id="KW-0238">DNA-binding</keyword>
<reference evidence="5" key="1">
    <citation type="journal article" date="2020" name="mSystems">
        <title>Genome- and Community-Level Interaction Insights into Carbon Utilization and Element Cycling Functions of Hydrothermarchaeota in Hydrothermal Sediment.</title>
        <authorList>
            <person name="Zhou Z."/>
            <person name="Liu Y."/>
            <person name="Xu W."/>
            <person name="Pan J."/>
            <person name="Luo Z.H."/>
            <person name="Li M."/>
        </authorList>
    </citation>
    <scope>NUCLEOTIDE SEQUENCE [LARGE SCALE GENOMIC DNA]</scope>
    <source>
        <strain evidence="5">HyVt-233</strain>
    </source>
</reference>
<dbReference type="SUPFAM" id="SSF116734">
    <property type="entry name" value="DNA methylase specificity domain"/>
    <property type="match status" value="1"/>
</dbReference>
<dbReference type="EMBL" id="DRBS01000299">
    <property type="protein sequence ID" value="HDD44787.1"/>
    <property type="molecule type" value="Genomic_DNA"/>
</dbReference>
<name>A0A7C0Y384_DESA2</name>
<dbReference type="InterPro" id="IPR000055">
    <property type="entry name" value="Restrct_endonuc_typeI_TRD"/>
</dbReference>
<accession>A0A7C0Y384</accession>
<evidence type="ECO:0000313" key="5">
    <source>
        <dbReference type="EMBL" id="HDD44787.1"/>
    </source>
</evidence>
<proteinExistence type="inferred from homology"/>
<dbReference type="PANTHER" id="PTHR30408:SF12">
    <property type="entry name" value="TYPE I RESTRICTION ENZYME MJAVIII SPECIFICITY SUBUNIT"/>
    <property type="match status" value="1"/>
</dbReference>
<dbReference type="Gene3D" id="1.10.287.1120">
    <property type="entry name" value="Bipartite methylase S protein"/>
    <property type="match status" value="1"/>
</dbReference>